<keyword evidence="2" id="KW-1185">Reference proteome</keyword>
<dbReference type="RefSeq" id="WP_284200615.1">
    <property type="nucleotide sequence ID" value="NZ_BSOQ01000060.1"/>
</dbReference>
<keyword evidence="1" id="KW-0614">Plasmid</keyword>
<name>A0ABZ1DMM1_9HYPH</name>
<protein>
    <submittedName>
        <fullName evidence="1">Uncharacterized protein</fullName>
    </submittedName>
</protein>
<reference evidence="1 2" key="1">
    <citation type="submission" date="2023-12" db="EMBL/GenBank/DDBJ databases">
        <authorList>
            <person name="Menendez E."/>
            <person name="Kaur S."/>
            <person name="Flores-Felix J.D."/>
            <person name="diCenzo G.C."/>
            <person name="Peix A."/>
            <person name="Velazquez E."/>
        </authorList>
    </citation>
    <scope>NUCLEOTIDE SEQUENCE [LARGE SCALE GENOMIC DNA]</scope>
    <source>
        <strain evidence="1 2">CIP 108029</strain>
        <plasmid evidence="1 2">pRinCIP108029a</plasmid>
    </source>
</reference>
<evidence type="ECO:0000313" key="2">
    <source>
        <dbReference type="Proteomes" id="UP001322785"/>
    </source>
</evidence>
<dbReference type="EMBL" id="CP140639">
    <property type="protein sequence ID" value="WRW37495.1"/>
    <property type="molecule type" value="Genomic_DNA"/>
</dbReference>
<geneLocation type="plasmid" evidence="1 2">
    <name>pRinCIP108029a</name>
</geneLocation>
<organism evidence="1 2">
    <name type="scientific">Rhizobium indigoferae</name>
    <dbReference type="NCBI Taxonomy" id="158891"/>
    <lineage>
        <taxon>Bacteria</taxon>
        <taxon>Pseudomonadati</taxon>
        <taxon>Pseudomonadota</taxon>
        <taxon>Alphaproteobacteria</taxon>
        <taxon>Hyphomicrobiales</taxon>
        <taxon>Rhizobiaceae</taxon>
        <taxon>Rhizobium/Agrobacterium group</taxon>
        <taxon>Rhizobium</taxon>
    </lineage>
</organism>
<evidence type="ECO:0000313" key="1">
    <source>
        <dbReference type="EMBL" id="WRW37495.1"/>
    </source>
</evidence>
<dbReference type="Proteomes" id="UP001322785">
    <property type="component" value="Plasmid pRinCIP108029a"/>
</dbReference>
<gene>
    <name evidence="1" type="ORF">U5G49_007069</name>
</gene>
<proteinExistence type="predicted"/>
<sequence length="105" mass="11824">MREKADALFNGRGRRLPVLNLCRRPDSTTQRALRSIDFAFSNALDFGIFCFRAGAPGAVNHFWQNVLECIRMTDKGDAAVSIDNERLWNMKEGLASSQYLSISPE</sequence>
<accession>A0ABZ1DMM1</accession>